<protein>
    <submittedName>
        <fullName evidence="2">Uncharacterized protein</fullName>
    </submittedName>
</protein>
<evidence type="ECO:0000313" key="2">
    <source>
        <dbReference type="EMBL" id="OZI50779.1"/>
    </source>
</evidence>
<comment type="caution">
    <text evidence="2">The sequence shown here is derived from an EMBL/GenBank/DDBJ whole genome shotgun (WGS) entry which is preliminary data.</text>
</comment>
<keyword evidence="3" id="KW-1185">Reference proteome</keyword>
<feature type="transmembrane region" description="Helical" evidence="1">
    <location>
        <begin position="12"/>
        <end position="35"/>
    </location>
</feature>
<dbReference type="AlphaFoldDB" id="A0A261TME8"/>
<reference evidence="2 3" key="1">
    <citation type="submission" date="2017-05" db="EMBL/GenBank/DDBJ databases">
        <title>Complete and WGS of Bordetella genogroups.</title>
        <authorList>
            <person name="Spilker T."/>
            <person name="LiPuma J."/>
        </authorList>
    </citation>
    <scope>NUCLEOTIDE SEQUENCE [LARGE SCALE GENOMIC DNA]</scope>
    <source>
        <strain evidence="2 3">AU9919</strain>
    </source>
</reference>
<keyword evidence="1" id="KW-0812">Transmembrane</keyword>
<evidence type="ECO:0000256" key="1">
    <source>
        <dbReference type="SAM" id="Phobius"/>
    </source>
</evidence>
<keyword evidence="1" id="KW-0472">Membrane</keyword>
<gene>
    <name evidence="2" type="ORF">CAL20_23420</name>
</gene>
<proteinExistence type="predicted"/>
<organism evidence="2 3">
    <name type="scientific">Bordetella genomosp. 4</name>
    <dbReference type="NCBI Taxonomy" id="463044"/>
    <lineage>
        <taxon>Bacteria</taxon>
        <taxon>Pseudomonadati</taxon>
        <taxon>Pseudomonadota</taxon>
        <taxon>Betaproteobacteria</taxon>
        <taxon>Burkholderiales</taxon>
        <taxon>Alcaligenaceae</taxon>
        <taxon>Bordetella</taxon>
    </lineage>
</organism>
<evidence type="ECO:0000313" key="3">
    <source>
        <dbReference type="Proteomes" id="UP000216885"/>
    </source>
</evidence>
<keyword evidence="1" id="KW-1133">Transmembrane helix</keyword>
<sequence>MKLLKQRFEKKMQWVPIVFGSFKLIVLVVAMYFGIKSHYDGEKIEKAKEKAREKESSQIR</sequence>
<dbReference type="EMBL" id="NEVQ01000022">
    <property type="protein sequence ID" value="OZI50779.1"/>
    <property type="molecule type" value="Genomic_DNA"/>
</dbReference>
<name>A0A261TME8_9BORD</name>
<dbReference type="Proteomes" id="UP000216885">
    <property type="component" value="Unassembled WGS sequence"/>
</dbReference>
<accession>A0A261TME8</accession>